<reference evidence="2 3" key="2">
    <citation type="submission" date="2018-12" db="EMBL/GenBank/DDBJ databases">
        <title>Simiduia agarivorans gen. nov., sp. nov., a marine, agarolytic bacterium isolated from shallow coastal water from Keelung, Taiwan.</title>
        <authorList>
            <person name="Shieh W.Y."/>
        </authorList>
    </citation>
    <scope>NUCLEOTIDE SEQUENCE [LARGE SCALE GENOMIC DNA]</scope>
    <source>
        <strain evidence="2 3">GTF-13</strain>
    </source>
</reference>
<dbReference type="Proteomes" id="UP000280792">
    <property type="component" value="Unassembled WGS sequence"/>
</dbReference>
<name>A0A3P3VPS3_9GAMM</name>
<dbReference type="RefSeq" id="WP_125015041.1">
    <property type="nucleotide sequence ID" value="NZ_QWEZ01000001.1"/>
</dbReference>
<feature type="transmembrane region" description="Helical" evidence="1">
    <location>
        <begin position="6"/>
        <end position="26"/>
    </location>
</feature>
<gene>
    <name evidence="2" type="ORF">D0544_05765</name>
</gene>
<keyword evidence="3" id="KW-1185">Reference proteome</keyword>
<organism evidence="2 3">
    <name type="scientific">Aestuariirhabdus litorea</name>
    <dbReference type="NCBI Taxonomy" id="2528527"/>
    <lineage>
        <taxon>Bacteria</taxon>
        <taxon>Pseudomonadati</taxon>
        <taxon>Pseudomonadota</taxon>
        <taxon>Gammaproteobacteria</taxon>
        <taxon>Oceanospirillales</taxon>
        <taxon>Aestuariirhabdaceae</taxon>
        <taxon>Aestuariirhabdus</taxon>
    </lineage>
</organism>
<evidence type="ECO:0000313" key="3">
    <source>
        <dbReference type="Proteomes" id="UP000280792"/>
    </source>
</evidence>
<dbReference type="EMBL" id="QWEZ01000001">
    <property type="protein sequence ID" value="RRJ84610.1"/>
    <property type="molecule type" value="Genomic_DNA"/>
</dbReference>
<proteinExistence type="predicted"/>
<sequence>MSEELYLVSAMLLLGAILATILLFSARMRHPQRGHGISISQALESSLDARRRSSFIRRRYTGVVYYPFVDADGVPVTHDRRHCYDRRHS</sequence>
<evidence type="ECO:0000256" key="1">
    <source>
        <dbReference type="SAM" id="Phobius"/>
    </source>
</evidence>
<keyword evidence="1" id="KW-0472">Membrane</keyword>
<dbReference type="AlphaFoldDB" id="A0A3P3VPS3"/>
<accession>A0A3P3VPS3</accession>
<reference evidence="2 3" key="1">
    <citation type="submission" date="2018-08" db="EMBL/GenBank/DDBJ databases">
        <authorList>
            <person name="Khan S.A."/>
        </authorList>
    </citation>
    <scope>NUCLEOTIDE SEQUENCE [LARGE SCALE GENOMIC DNA]</scope>
    <source>
        <strain evidence="2 3">GTF-13</strain>
    </source>
</reference>
<keyword evidence="1" id="KW-1133">Transmembrane helix</keyword>
<protein>
    <submittedName>
        <fullName evidence="2">Uncharacterized protein</fullName>
    </submittedName>
</protein>
<comment type="caution">
    <text evidence="2">The sequence shown here is derived from an EMBL/GenBank/DDBJ whole genome shotgun (WGS) entry which is preliminary data.</text>
</comment>
<keyword evidence="1" id="KW-0812">Transmembrane</keyword>
<evidence type="ECO:0000313" key="2">
    <source>
        <dbReference type="EMBL" id="RRJ84610.1"/>
    </source>
</evidence>